<evidence type="ECO:0000313" key="2">
    <source>
        <dbReference type="Proteomes" id="UP000464374"/>
    </source>
</evidence>
<evidence type="ECO:0000313" key="1">
    <source>
        <dbReference type="EMBL" id="QHX43125.1"/>
    </source>
</evidence>
<dbReference type="KEGG" id="trz:GWP43_06355"/>
<dbReference type="RefSeq" id="WP_162663456.1">
    <property type="nucleotide sequence ID" value="NZ_CP048020.1"/>
</dbReference>
<dbReference type="NCBIfam" id="TIGR00099">
    <property type="entry name" value="Cof-subfamily"/>
    <property type="match status" value="1"/>
</dbReference>
<dbReference type="InterPro" id="IPR000150">
    <property type="entry name" value="Cof"/>
</dbReference>
<dbReference type="PANTHER" id="PTHR10000:SF8">
    <property type="entry name" value="HAD SUPERFAMILY HYDROLASE-LIKE, TYPE 3"/>
    <property type="match status" value="1"/>
</dbReference>
<protein>
    <submittedName>
        <fullName evidence="1">HAD family phosphatase</fullName>
    </submittedName>
</protein>
<reference evidence="1 2" key="1">
    <citation type="submission" date="2020-01" db="EMBL/GenBank/DDBJ databases">
        <title>Complete genome sequence of a human oral phylogroup 1 Treponema sp. strain ATCC 700766, originally isolated from periodontitis dental plaque.</title>
        <authorList>
            <person name="Chan Y."/>
            <person name="Huo Y.-B."/>
            <person name="Yu X.-L."/>
            <person name="Zeng H."/>
            <person name="Leung W.-K."/>
            <person name="Watt R.M."/>
        </authorList>
    </citation>
    <scope>NUCLEOTIDE SEQUENCE [LARGE SCALE GENOMIC DNA]</scope>
    <source>
        <strain evidence="1 2">OMZ 804</strain>
    </source>
</reference>
<dbReference type="Proteomes" id="UP000464374">
    <property type="component" value="Chromosome"/>
</dbReference>
<dbReference type="Pfam" id="PF08282">
    <property type="entry name" value="Hydrolase_3"/>
    <property type="match status" value="1"/>
</dbReference>
<dbReference type="InterPro" id="IPR036412">
    <property type="entry name" value="HAD-like_sf"/>
</dbReference>
<dbReference type="SFLD" id="SFLDS00003">
    <property type="entry name" value="Haloacid_Dehalogenase"/>
    <property type="match status" value="1"/>
</dbReference>
<dbReference type="GO" id="GO:0005829">
    <property type="term" value="C:cytosol"/>
    <property type="evidence" value="ECO:0007669"/>
    <property type="project" value="TreeGrafter"/>
</dbReference>
<dbReference type="AlphaFoldDB" id="A0A6P1Y0I8"/>
<organism evidence="1 2">
    <name type="scientific">Treponema vincentii</name>
    <dbReference type="NCBI Taxonomy" id="69710"/>
    <lineage>
        <taxon>Bacteria</taxon>
        <taxon>Pseudomonadati</taxon>
        <taxon>Spirochaetota</taxon>
        <taxon>Spirochaetia</taxon>
        <taxon>Spirochaetales</taxon>
        <taxon>Treponemataceae</taxon>
        <taxon>Treponema</taxon>
    </lineage>
</organism>
<dbReference type="NCBIfam" id="TIGR01484">
    <property type="entry name" value="HAD-SF-IIB"/>
    <property type="match status" value="1"/>
</dbReference>
<dbReference type="Gene3D" id="3.40.50.1000">
    <property type="entry name" value="HAD superfamily/HAD-like"/>
    <property type="match status" value="1"/>
</dbReference>
<dbReference type="Gene3D" id="3.30.1240.10">
    <property type="match status" value="1"/>
</dbReference>
<sequence length="273" mass="30926">MAKLKNIEIIAMDLDDTLLRDDLTISDYTVSVLQALMKKGVLTLLASGRSPRSVHSYAQRIGSDKTESYILCNNGTQILTSDMKLEIISRCLGADLALEIYDYIESQNLSCHLYFDDTIYIVKRTVFSDRDAHLTKMKIVVPKDYREILRTKPVYKLLIPAEPEIIAAVEPEFRKRFGTRAVLFTSKPYFLEIIPLDTGKGEFLQELAWLLGVRSEAVMAFGDSMNDETMIRYAGYGIAMKNGLDAIKDIAYAVTDYTNNEDGIARFLEKYVL</sequence>
<dbReference type="InterPro" id="IPR006379">
    <property type="entry name" value="HAD-SF_hydro_IIB"/>
</dbReference>
<dbReference type="GO" id="GO:0000287">
    <property type="term" value="F:magnesium ion binding"/>
    <property type="evidence" value="ECO:0007669"/>
    <property type="project" value="TreeGrafter"/>
</dbReference>
<dbReference type="SFLD" id="SFLDG01140">
    <property type="entry name" value="C2.B:_Phosphomannomutase_and_P"/>
    <property type="match status" value="1"/>
</dbReference>
<gene>
    <name evidence="1" type="ORF">GWP43_06355</name>
</gene>
<accession>A0A6P1Y0I8</accession>
<proteinExistence type="predicted"/>
<dbReference type="GO" id="GO:0016791">
    <property type="term" value="F:phosphatase activity"/>
    <property type="evidence" value="ECO:0007669"/>
    <property type="project" value="UniProtKB-ARBA"/>
</dbReference>
<dbReference type="PANTHER" id="PTHR10000">
    <property type="entry name" value="PHOSPHOSERINE PHOSPHATASE"/>
    <property type="match status" value="1"/>
</dbReference>
<name>A0A6P1Y0I8_9SPIR</name>
<dbReference type="CDD" id="cd07516">
    <property type="entry name" value="HAD_Pase"/>
    <property type="match status" value="1"/>
</dbReference>
<dbReference type="EMBL" id="CP048020">
    <property type="protein sequence ID" value="QHX43125.1"/>
    <property type="molecule type" value="Genomic_DNA"/>
</dbReference>
<dbReference type="PROSITE" id="PS01229">
    <property type="entry name" value="COF_2"/>
    <property type="match status" value="1"/>
</dbReference>
<dbReference type="SUPFAM" id="SSF56784">
    <property type="entry name" value="HAD-like"/>
    <property type="match status" value="1"/>
</dbReference>
<dbReference type="InterPro" id="IPR023214">
    <property type="entry name" value="HAD_sf"/>
</dbReference>